<protein>
    <submittedName>
        <fullName evidence="1">Uncharacterized protein</fullName>
    </submittedName>
</protein>
<keyword evidence="2" id="KW-1185">Reference proteome</keyword>
<dbReference type="EMBL" id="VXIS01000310">
    <property type="protein sequence ID" value="KAA8894797.1"/>
    <property type="molecule type" value="Genomic_DNA"/>
</dbReference>
<reference evidence="1 2" key="1">
    <citation type="submission" date="2019-09" db="EMBL/GenBank/DDBJ databases">
        <title>Draft genome of the ectomycorrhizal ascomycete Sphaerosporella brunnea.</title>
        <authorList>
            <consortium name="DOE Joint Genome Institute"/>
            <person name="Benucci G.M."/>
            <person name="Marozzi G."/>
            <person name="Antonielli L."/>
            <person name="Sanchez S."/>
            <person name="Marco P."/>
            <person name="Wang X."/>
            <person name="Falini L.B."/>
            <person name="Barry K."/>
            <person name="Haridas S."/>
            <person name="Lipzen A."/>
            <person name="Labutti K."/>
            <person name="Grigoriev I.V."/>
            <person name="Murat C."/>
            <person name="Martin F."/>
            <person name="Albertini E."/>
            <person name="Donnini D."/>
            <person name="Bonito G."/>
        </authorList>
    </citation>
    <scope>NUCLEOTIDE SEQUENCE [LARGE SCALE GENOMIC DNA]</scope>
    <source>
        <strain evidence="1 2">Sb_GMNB300</strain>
    </source>
</reference>
<organism evidence="1 2">
    <name type="scientific">Sphaerosporella brunnea</name>
    <dbReference type="NCBI Taxonomy" id="1250544"/>
    <lineage>
        <taxon>Eukaryota</taxon>
        <taxon>Fungi</taxon>
        <taxon>Dikarya</taxon>
        <taxon>Ascomycota</taxon>
        <taxon>Pezizomycotina</taxon>
        <taxon>Pezizomycetes</taxon>
        <taxon>Pezizales</taxon>
        <taxon>Pyronemataceae</taxon>
        <taxon>Sphaerosporella</taxon>
    </lineage>
</organism>
<accession>A0A5J5EI95</accession>
<sequence length="302" mass="34508">MPSQSLLDELVAVTNIPRQMLINHFGLCIPLPPDEFQTLVKEKPELCTCCSPSGFTVWLTGPVAFLYRSVDWIQKHADARVQNYVRFWTQWWMWKSGHGQPLPLIADGVYARVWAFVESNADKPAMDVRQVAANYNLARAGLDELSSRQANQLCIDGSGLEPEWKTWPEPAPNFDGARPAELRGLPMVMKCALAQPVTVDMNTWVCPQDSCRKKGIGKCQSYSTYWNHWRDTHGHHLHCPFCPGDPKSRPVFVNKSTFQKHCMAVSHPWNDDISIYLLQKWMHANSGPARLASEGQRHWRRR</sequence>
<dbReference type="InParanoid" id="A0A5J5EI95"/>
<proteinExistence type="predicted"/>
<evidence type="ECO:0000313" key="1">
    <source>
        <dbReference type="EMBL" id="KAA8894797.1"/>
    </source>
</evidence>
<dbReference type="Proteomes" id="UP000326924">
    <property type="component" value="Unassembled WGS sequence"/>
</dbReference>
<evidence type="ECO:0000313" key="2">
    <source>
        <dbReference type="Proteomes" id="UP000326924"/>
    </source>
</evidence>
<dbReference type="AlphaFoldDB" id="A0A5J5EI95"/>
<name>A0A5J5EI95_9PEZI</name>
<gene>
    <name evidence="1" type="ORF">FN846DRAFT_998998</name>
</gene>
<comment type="caution">
    <text evidence="1">The sequence shown here is derived from an EMBL/GenBank/DDBJ whole genome shotgun (WGS) entry which is preliminary data.</text>
</comment>